<organism evidence="3">
    <name type="scientific">Leucothrix mucor</name>
    <dbReference type="NCBI Taxonomy" id="45248"/>
    <lineage>
        <taxon>Bacteria</taxon>
        <taxon>Pseudomonadati</taxon>
        <taxon>Pseudomonadota</taxon>
        <taxon>Gammaproteobacteria</taxon>
        <taxon>Thiotrichales</taxon>
        <taxon>Thiotrichaceae</taxon>
        <taxon>Leucothrix</taxon>
    </lineage>
</organism>
<proteinExistence type="predicted"/>
<keyword evidence="1" id="KW-0472">Membrane</keyword>
<evidence type="ECO:0000259" key="2">
    <source>
        <dbReference type="Pfam" id="PF02698"/>
    </source>
</evidence>
<feature type="transmembrane region" description="Helical" evidence="1">
    <location>
        <begin position="44"/>
        <end position="64"/>
    </location>
</feature>
<accession>A0A7V2WVM6</accession>
<dbReference type="AlphaFoldDB" id="A0A7V2WVM6"/>
<protein>
    <recommendedName>
        <fullName evidence="2">DUF218 domain-containing protein</fullName>
    </recommendedName>
</protein>
<reference evidence="3" key="1">
    <citation type="journal article" date="2020" name="mSystems">
        <title>Genome- and Community-Level Interaction Insights into Carbon Utilization and Element Cycling Functions of Hydrothermarchaeota in Hydrothermal Sediment.</title>
        <authorList>
            <person name="Zhou Z."/>
            <person name="Liu Y."/>
            <person name="Xu W."/>
            <person name="Pan J."/>
            <person name="Luo Z.H."/>
            <person name="Li M."/>
        </authorList>
    </citation>
    <scope>NUCLEOTIDE SEQUENCE [LARGE SCALE GENOMIC DNA]</scope>
    <source>
        <strain evidence="3">HyVt-493</strain>
    </source>
</reference>
<keyword evidence="1" id="KW-0812">Transmembrane</keyword>
<name>A0A7V2WVM6_LEUMU</name>
<dbReference type="GO" id="GO:0000270">
    <property type="term" value="P:peptidoglycan metabolic process"/>
    <property type="evidence" value="ECO:0007669"/>
    <property type="project" value="TreeGrafter"/>
</dbReference>
<dbReference type="GO" id="GO:0005886">
    <property type="term" value="C:plasma membrane"/>
    <property type="evidence" value="ECO:0007669"/>
    <property type="project" value="TreeGrafter"/>
</dbReference>
<feature type="transmembrane region" description="Helical" evidence="1">
    <location>
        <begin position="12"/>
        <end position="32"/>
    </location>
</feature>
<dbReference type="InterPro" id="IPR051599">
    <property type="entry name" value="Cell_Envelope_Assoc"/>
</dbReference>
<gene>
    <name evidence="3" type="ORF">ENJ51_08530</name>
</gene>
<evidence type="ECO:0000256" key="1">
    <source>
        <dbReference type="SAM" id="Phobius"/>
    </source>
</evidence>
<comment type="caution">
    <text evidence="3">The sequence shown here is derived from an EMBL/GenBank/DDBJ whole genome shotgun (WGS) entry which is preliminary data.</text>
</comment>
<dbReference type="Pfam" id="PF02698">
    <property type="entry name" value="DUF218"/>
    <property type="match status" value="1"/>
</dbReference>
<dbReference type="GO" id="GO:0043164">
    <property type="term" value="P:Gram-negative-bacterium-type cell wall biogenesis"/>
    <property type="evidence" value="ECO:0007669"/>
    <property type="project" value="TreeGrafter"/>
</dbReference>
<evidence type="ECO:0000313" key="3">
    <source>
        <dbReference type="EMBL" id="HFC92842.1"/>
    </source>
</evidence>
<dbReference type="PANTHER" id="PTHR30336">
    <property type="entry name" value="INNER MEMBRANE PROTEIN, PROBABLE PERMEASE"/>
    <property type="match status" value="1"/>
</dbReference>
<dbReference type="PANTHER" id="PTHR30336:SF4">
    <property type="entry name" value="ENVELOPE BIOGENESIS FACTOR ELYC"/>
    <property type="match status" value="1"/>
</dbReference>
<dbReference type="CDD" id="cd06259">
    <property type="entry name" value="YdcF-like"/>
    <property type="match status" value="1"/>
</dbReference>
<dbReference type="InterPro" id="IPR014729">
    <property type="entry name" value="Rossmann-like_a/b/a_fold"/>
</dbReference>
<keyword evidence="1" id="KW-1133">Transmembrane helix</keyword>
<dbReference type="Proteomes" id="UP000885750">
    <property type="component" value="Unassembled WGS sequence"/>
</dbReference>
<dbReference type="EMBL" id="DRMS01000320">
    <property type="protein sequence ID" value="HFC92842.1"/>
    <property type="molecule type" value="Genomic_DNA"/>
</dbReference>
<feature type="domain" description="DUF218" evidence="2">
    <location>
        <begin position="83"/>
        <end position="225"/>
    </location>
</feature>
<dbReference type="Gene3D" id="3.40.50.620">
    <property type="entry name" value="HUPs"/>
    <property type="match status" value="1"/>
</dbReference>
<sequence>MSIGFLIKKGISFLLMPLTIAILLSAMALWSLHKGHIKKAKRYMVAMMLWTALITSAPISNLLINPLEKQYSRLEKIPANVEYILFLGGDKERRAWEVIRLYQQMPNATIITSGRSLYDIESEAFKTARLLQEAGVKKENILMQSEAKDTKDEAQALKKRIGSKPFLLVTSAYHMPRAMKLFQREGTNPIAAPGDFNRPEEDGINSIFRSDHLEKTEQALHEYLGLLWLFLKP</sequence>
<dbReference type="InterPro" id="IPR003848">
    <property type="entry name" value="DUF218"/>
</dbReference>